<dbReference type="Pfam" id="PF02375">
    <property type="entry name" value="JmjN"/>
    <property type="match status" value="1"/>
</dbReference>
<dbReference type="eggNOG" id="KOG0958">
    <property type="taxonomic scope" value="Eukaryota"/>
</dbReference>
<dbReference type="PROSITE" id="PS51805">
    <property type="entry name" value="EPHD"/>
    <property type="match status" value="1"/>
</dbReference>
<gene>
    <name evidence="11" type="primary">Piso0_005698</name>
    <name evidence="11" type="ORF">GNLVRS01_PISO0N20627g</name>
</gene>
<sequence>MESIYNSNSHLDISPDHYSGGVPVFKPDFEEFRDFYKFNKAINKYGMQSGIVKVIPPKEWKQELSKCYTSDNFDQVKIRNPIIQHINGCSPGVFSQQNVERPRTYSIYQWKELSNKPNHQPPAPKGQARKNVSSRSRASKSGNDISATSRDEAEAHAYNIDTTEFTPERCEQLEKTYWKSLTYSEPMYGADTAGSLFSDSMSIWNVAHLPNILDLMDTKLPGVNDAYLYAGLWKATFAWHLEDQDLYSINYLHFGAPKQWYSIPQQESDRFFKLMVDTFQEEHKACSEFLRHKTFLVSPQFLAKNGIKVNKIVHNEGEFMITYPYGYHAGFNYGYNLAESVNFALDDWFPFGEVTKKCECVSDSVGINVKQLYCRFKGIPYEVEEEQGVIESDETDSISVDIPNQKEQHPKKKSKNTSQSAHSEMKKIEYECVLCTTNFPKKLLKTSLFHLVDTDLTGKDGNRLKAHTLCAKLFPGQITVDSSKDEATGFESISNAQKNLKCSVCDPHSSKTKKSSQGVCIQCQYEKCTRACHPTCSLASGAFINFHGNQIFCKHHRQKKNNDGVNPINDKLAKIPVNSLVQFAISDPSEKDSKPKDIHCGYVLSNNSKEHTFEVAVLPKLKDRLEILYSAIVTEQDSSEIITHISLNANKPVGVRGRKPLQPLLDDNTVTGIKNCPTLKKVQDGKFITEVFLQEDFAPKEKSESESIFWYNLPTCSSDQVARYTDDISLSTPNDQSYLRYVQRKTHRQNTMPSTHDFKQQYELFSPAKKQKLASSNDKPNPLIGAHASASHGTSGFQIESLPNLRWNGIQGDFNPKFVPYGPMNPTLSVLRHSS</sequence>
<dbReference type="HOGENOM" id="CLU_001442_1_2_1"/>
<evidence type="ECO:0000256" key="3">
    <source>
        <dbReference type="ARBA" id="ARBA00022723"/>
    </source>
</evidence>
<feature type="compositionally biased region" description="Polar residues" evidence="7">
    <location>
        <begin position="130"/>
        <end position="148"/>
    </location>
</feature>
<dbReference type="AlphaFoldDB" id="G8XZP8"/>
<evidence type="ECO:0000256" key="7">
    <source>
        <dbReference type="SAM" id="MobiDB-lite"/>
    </source>
</evidence>
<organism evidence="11 12">
    <name type="scientific">Pichia sorbitophila (strain ATCC MYA-4447 / BCRC 22081 / CBS 7064 / NBRC 10061 / NRRL Y-12695)</name>
    <name type="common">Hybrid yeast</name>
    <dbReference type="NCBI Taxonomy" id="559304"/>
    <lineage>
        <taxon>Eukaryota</taxon>
        <taxon>Fungi</taxon>
        <taxon>Dikarya</taxon>
        <taxon>Ascomycota</taxon>
        <taxon>Saccharomycotina</taxon>
        <taxon>Pichiomycetes</taxon>
        <taxon>Debaryomycetaceae</taxon>
        <taxon>Millerozyma</taxon>
    </lineage>
</organism>
<dbReference type="InParanoid" id="G8XZP8"/>
<comment type="catalytic activity">
    <reaction evidence="6">
        <text>N(6),N(6),N(6)-trimethyl-L-lysyl(9)-[histone H3] + 2 2-oxoglutarate + 2 O2 = N(6)-methyl-L-lysyl(9)-[histone H3] + 2 formaldehyde + 2 succinate + 2 CO2</text>
        <dbReference type="Rhea" id="RHEA:60200"/>
        <dbReference type="Rhea" id="RHEA-COMP:15538"/>
        <dbReference type="Rhea" id="RHEA-COMP:15542"/>
        <dbReference type="ChEBI" id="CHEBI:15379"/>
        <dbReference type="ChEBI" id="CHEBI:16526"/>
        <dbReference type="ChEBI" id="CHEBI:16810"/>
        <dbReference type="ChEBI" id="CHEBI:16842"/>
        <dbReference type="ChEBI" id="CHEBI:30031"/>
        <dbReference type="ChEBI" id="CHEBI:61929"/>
        <dbReference type="ChEBI" id="CHEBI:61961"/>
        <dbReference type="EC" id="1.14.11.66"/>
    </reaction>
</comment>
<feature type="region of interest" description="Disordered" evidence="7">
    <location>
        <begin position="390"/>
        <end position="422"/>
    </location>
</feature>
<protein>
    <recommendedName>
        <fullName evidence="2">[histone H3]-trimethyl-L-lysine(9) demethylase</fullName>
        <ecNumber evidence="2">1.14.11.66</ecNumber>
    </recommendedName>
</protein>
<dbReference type="Gene3D" id="3.30.40.10">
    <property type="entry name" value="Zinc/RING finger domain, C3HC4 (zinc finger)"/>
    <property type="match status" value="1"/>
</dbReference>
<dbReference type="InterPro" id="IPR013083">
    <property type="entry name" value="Znf_RING/FYVE/PHD"/>
</dbReference>
<evidence type="ECO:0000256" key="5">
    <source>
        <dbReference type="ARBA" id="ARBA00022833"/>
    </source>
</evidence>
<dbReference type="Proteomes" id="UP000005222">
    <property type="component" value="Chromosome N"/>
</dbReference>
<dbReference type="GO" id="GO:0000785">
    <property type="term" value="C:chromatin"/>
    <property type="evidence" value="ECO:0007669"/>
    <property type="project" value="TreeGrafter"/>
</dbReference>
<dbReference type="EMBL" id="FO082046">
    <property type="protein sequence ID" value="CCE87157.1"/>
    <property type="molecule type" value="Genomic_DNA"/>
</dbReference>
<dbReference type="InterPro" id="IPR003347">
    <property type="entry name" value="JmjC_dom"/>
</dbReference>
<feature type="region of interest" description="Disordered" evidence="7">
    <location>
        <begin position="113"/>
        <end position="153"/>
    </location>
</feature>
<feature type="domain" description="JmjC" evidence="9">
    <location>
        <begin position="198"/>
        <end position="360"/>
    </location>
</feature>
<accession>G8XZP8</accession>
<dbReference type="SMART" id="SM00545">
    <property type="entry name" value="JmjN"/>
    <property type="match status" value="1"/>
</dbReference>
<dbReference type="STRING" id="559304.G8XZP8"/>
<dbReference type="GO" id="GO:0005634">
    <property type="term" value="C:nucleus"/>
    <property type="evidence" value="ECO:0007669"/>
    <property type="project" value="TreeGrafter"/>
</dbReference>
<dbReference type="InterPro" id="IPR003349">
    <property type="entry name" value="JmjN"/>
</dbReference>
<feature type="domain" description="PHD-type" evidence="10">
    <location>
        <begin position="429"/>
        <end position="557"/>
    </location>
</feature>
<dbReference type="GO" id="GO:0010468">
    <property type="term" value="P:regulation of gene expression"/>
    <property type="evidence" value="ECO:0007669"/>
    <property type="project" value="TreeGrafter"/>
</dbReference>
<dbReference type="Pfam" id="PF02373">
    <property type="entry name" value="JmjC"/>
    <property type="match status" value="1"/>
</dbReference>
<keyword evidence="12" id="KW-1185">Reference proteome</keyword>
<evidence type="ECO:0000256" key="2">
    <source>
        <dbReference type="ARBA" id="ARBA00012900"/>
    </source>
</evidence>
<dbReference type="Gene3D" id="2.60.120.650">
    <property type="entry name" value="Cupin"/>
    <property type="match status" value="1"/>
</dbReference>
<dbReference type="GO" id="GO:0051864">
    <property type="term" value="F:histone H3K36 demethylase activity"/>
    <property type="evidence" value="ECO:0007669"/>
    <property type="project" value="TreeGrafter"/>
</dbReference>
<keyword evidence="4" id="KW-0863">Zinc-finger</keyword>
<evidence type="ECO:0000259" key="10">
    <source>
        <dbReference type="PROSITE" id="PS51805"/>
    </source>
</evidence>
<evidence type="ECO:0000256" key="6">
    <source>
        <dbReference type="ARBA" id="ARBA00049349"/>
    </source>
</evidence>
<dbReference type="FunFam" id="2.60.120.650:FF:000038">
    <property type="entry name" value="Transcriptional repressor"/>
    <property type="match status" value="1"/>
</dbReference>
<dbReference type="OrthoDB" id="9547406at2759"/>
<feature type="domain" description="JmjN" evidence="8">
    <location>
        <begin position="22"/>
        <end position="63"/>
    </location>
</feature>
<name>G8XZP8_PICSO</name>
<dbReference type="SMART" id="SM00558">
    <property type="entry name" value="JmjC"/>
    <property type="match status" value="1"/>
</dbReference>
<dbReference type="EC" id="1.14.11.66" evidence="2"/>
<dbReference type="GO" id="GO:0008270">
    <property type="term" value="F:zinc ion binding"/>
    <property type="evidence" value="ECO:0007669"/>
    <property type="project" value="UniProtKB-KW"/>
</dbReference>
<proteinExistence type="inferred from homology"/>
<evidence type="ECO:0000256" key="4">
    <source>
        <dbReference type="ARBA" id="ARBA00022771"/>
    </source>
</evidence>
<dbReference type="PANTHER" id="PTHR10694">
    <property type="entry name" value="LYSINE-SPECIFIC DEMETHYLASE"/>
    <property type="match status" value="1"/>
</dbReference>
<dbReference type="InterPro" id="IPR034732">
    <property type="entry name" value="EPHD"/>
</dbReference>
<reference evidence="11 12" key="1">
    <citation type="journal article" date="2012" name="G3 (Bethesda)">
        <title>Pichia sorbitophila, an interspecies yeast hybrid reveals early steps of genome resolution following polyploidization.</title>
        <authorList>
            <person name="Leh Louis V."/>
            <person name="Despons L."/>
            <person name="Friedrich A."/>
            <person name="Martin T."/>
            <person name="Durrens P."/>
            <person name="Casaregola S."/>
            <person name="Neuveglise C."/>
            <person name="Fairhead C."/>
            <person name="Marck C."/>
            <person name="Cruz J.A."/>
            <person name="Straub M.L."/>
            <person name="Kugler V."/>
            <person name="Sacerdot C."/>
            <person name="Uzunov Z."/>
            <person name="Thierry A."/>
            <person name="Weiss S."/>
            <person name="Bleykasten C."/>
            <person name="De Montigny J."/>
            <person name="Jacques N."/>
            <person name="Jung P."/>
            <person name="Lemaire M."/>
            <person name="Mallet S."/>
            <person name="Morel G."/>
            <person name="Richard G.F."/>
            <person name="Sarkar A."/>
            <person name="Savel G."/>
            <person name="Schacherer J."/>
            <person name="Seret M.L."/>
            <person name="Talla E."/>
            <person name="Samson G."/>
            <person name="Jubin C."/>
            <person name="Poulain J."/>
            <person name="Vacherie B."/>
            <person name="Barbe V."/>
            <person name="Pelletier E."/>
            <person name="Sherman D.J."/>
            <person name="Westhof E."/>
            <person name="Weissenbach J."/>
            <person name="Baret P.V."/>
            <person name="Wincker P."/>
            <person name="Gaillardin C."/>
            <person name="Dujon B."/>
            <person name="Souciet J.L."/>
        </authorList>
    </citation>
    <scope>NUCLEOTIDE SEQUENCE [LARGE SCALE GENOMIC DNA]</scope>
    <source>
        <strain evidence="12">ATCC MYA-4447 / BCRC 22081 / CBS 7064 / NBRC 10061 / NRRL Y-12695</strain>
    </source>
</reference>
<keyword evidence="3" id="KW-0479">Metal-binding</keyword>
<comment type="similarity">
    <text evidence="1">Belongs to the JHDM3 histone demethylase family.</text>
</comment>
<evidence type="ECO:0000259" key="8">
    <source>
        <dbReference type="PROSITE" id="PS51183"/>
    </source>
</evidence>
<dbReference type="GO" id="GO:0140684">
    <property type="term" value="F:histone H3K9me2/H3K9me3 demethylase activity"/>
    <property type="evidence" value="ECO:0007669"/>
    <property type="project" value="UniProtKB-EC"/>
</dbReference>
<keyword evidence="5" id="KW-0862">Zinc</keyword>
<dbReference type="PROSITE" id="PS51183">
    <property type="entry name" value="JMJN"/>
    <property type="match status" value="1"/>
</dbReference>
<dbReference type="PROSITE" id="PS51184">
    <property type="entry name" value="JMJC"/>
    <property type="match status" value="1"/>
</dbReference>
<feature type="region of interest" description="Disordered" evidence="7">
    <location>
        <begin position="769"/>
        <end position="788"/>
    </location>
</feature>
<evidence type="ECO:0000256" key="1">
    <source>
        <dbReference type="ARBA" id="ARBA00009711"/>
    </source>
</evidence>
<dbReference type="PANTHER" id="PTHR10694:SF7">
    <property type="entry name" value="[HISTONE H3]-TRIMETHYL-L-LYSINE(9) DEMETHYLASE"/>
    <property type="match status" value="1"/>
</dbReference>
<dbReference type="CDD" id="cd15571">
    <property type="entry name" value="ePHD"/>
    <property type="match status" value="1"/>
</dbReference>
<dbReference type="Pfam" id="PF13771">
    <property type="entry name" value="zf-HC5HC2H"/>
    <property type="match status" value="1"/>
</dbReference>
<dbReference type="OMA" id="HRICGEY"/>
<evidence type="ECO:0000259" key="9">
    <source>
        <dbReference type="PROSITE" id="PS51184"/>
    </source>
</evidence>
<evidence type="ECO:0000313" key="12">
    <source>
        <dbReference type="Proteomes" id="UP000005222"/>
    </source>
</evidence>
<evidence type="ECO:0000313" key="11">
    <source>
        <dbReference type="EMBL" id="CCE87157.1"/>
    </source>
</evidence>
<dbReference type="SUPFAM" id="SSF51197">
    <property type="entry name" value="Clavaminate synthase-like"/>
    <property type="match status" value="1"/>
</dbReference>